<accession>A0A3B0YKW0</accession>
<keyword evidence="2" id="KW-0349">Heme</keyword>
<dbReference type="AlphaFoldDB" id="A0A3B0YKW0"/>
<dbReference type="SUPFAM" id="SSF81343">
    <property type="entry name" value="Fumarate reductase respiratory complex transmembrane subunits"/>
    <property type="match status" value="1"/>
</dbReference>
<keyword evidence="5 8" id="KW-1133">Transmembrane helix</keyword>
<keyword evidence="7 8" id="KW-0472">Membrane</keyword>
<evidence type="ECO:0000256" key="2">
    <source>
        <dbReference type="ARBA" id="ARBA00022617"/>
    </source>
</evidence>
<feature type="transmembrane region" description="Helical" evidence="8">
    <location>
        <begin position="30"/>
        <end position="50"/>
    </location>
</feature>
<dbReference type="PANTHER" id="PTHR10978">
    <property type="entry name" value="SUCCINATE DEHYDROGENASE CYTOCHROME B560 SUBUNIT"/>
    <property type="match status" value="1"/>
</dbReference>
<dbReference type="GO" id="GO:0005886">
    <property type="term" value="C:plasma membrane"/>
    <property type="evidence" value="ECO:0007669"/>
    <property type="project" value="TreeGrafter"/>
</dbReference>
<dbReference type="Gene3D" id="1.20.1300.10">
    <property type="entry name" value="Fumarate reductase/succinate dehydrogenase, transmembrane subunit"/>
    <property type="match status" value="1"/>
</dbReference>
<gene>
    <name evidence="9" type="ORF">MNBD_GAMMA15-2414</name>
</gene>
<proteinExistence type="predicted"/>
<reference evidence="9" key="1">
    <citation type="submission" date="2018-06" db="EMBL/GenBank/DDBJ databases">
        <authorList>
            <person name="Zhirakovskaya E."/>
        </authorList>
    </citation>
    <scope>NUCLEOTIDE SEQUENCE</scope>
</reference>
<dbReference type="NCBIfam" id="TIGR02970">
    <property type="entry name" value="succ_dehyd_cytB"/>
    <property type="match status" value="1"/>
</dbReference>
<keyword evidence="4" id="KW-0479">Metal-binding</keyword>
<organism evidence="9">
    <name type="scientific">hydrothermal vent metagenome</name>
    <dbReference type="NCBI Taxonomy" id="652676"/>
    <lineage>
        <taxon>unclassified sequences</taxon>
        <taxon>metagenomes</taxon>
        <taxon>ecological metagenomes</taxon>
    </lineage>
</organism>
<comment type="subcellular location">
    <subcellularLocation>
        <location evidence="1">Membrane</location>
    </subcellularLocation>
</comment>
<evidence type="ECO:0000256" key="5">
    <source>
        <dbReference type="ARBA" id="ARBA00022989"/>
    </source>
</evidence>
<evidence type="ECO:0000313" key="9">
    <source>
        <dbReference type="EMBL" id="VAW75952.1"/>
    </source>
</evidence>
<feature type="transmembrane region" description="Helical" evidence="8">
    <location>
        <begin position="70"/>
        <end position="91"/>
    </location>
</feature>
<feature type="transmembrane region" description="Helical" evidence="8">
    <location>
        <begin position="103"/>
        <end position="123"/>
    </location>
</feature>
<evidence type="ECO:0000256" key="4">
    <source>
        <dbReference type="ARBA" id="ARBA00022723"/>
    </source>
</evidence>
<dbReference type="InterPro" id="IPR000701">
    <property type="entry name" value="SuccDH_FuR_B_TM-su"/>
</dbReference>
<keyword evidence="6" id="KW-0408">Iron</keyword>
<sequence length="126" mass="13482">MAKQKAAPKYLNLLAIKLPPGGIASIGHRISGVFMFLSIPLFVWLFGLSLESEAGFLRAVELMQGTPFRLLSLVLVWSLSHHLLAGLRHLFLDIDVGVEKGAARLSAYAVNAGGVLLAAIYAASLL</sequence>
<protein>
    <submittedName>
        <fullName evidence="9">Succinate dehydrogenase cytochrome b-556 subunit</fullName>
    </submittedName>
</protein>
<dbReference type="PANTHER" id="PTHR10978:SF5">
    <property type="entry name" value="SUCCINATE DEHYDROGENASE CYTOCHROME B560 SUBUNIT, MITOCHONDRIAL"/>
    <property type="match status" value="1"/>
</dbReference>
<dbReference type="EMBL" id="UOFN01000053">
    <property type="protein sequence ID" value="VAW75952.1"/>
    <property type="molecule type" value="Genomic_DNA"/>
</dbReference>
<evidence type="ECO:0000256" key="8">
    <source>
        <dbReference type="SAM" id="Phobius"/>
    </source>
</evidence>
<evidence type="ECO:0000256" key="3">
    <source>
        <dbReference type="ARBA" id="ARBA00022692"/>
    </source>
</evidence>
<dbReference type="CDD" id="cd03499">
    <property type="entry name" value="SQR_TypeC_SdhC"/>
    <property type="match status" value="1"/>
</dbReference>
<keyword evidence="3 8" id="KW-0812">Transmembrane</keyword>
<evidence type="ECO:0000256" key="6">
    <source>
        <dbReference type="ARBA" id="ARBA00023004"/>
    </source>
</evidence>
<evidence type="ECO:0000256" key="1">
    <source>
        <dbReference type="ARBA" id="ARBA00004370"/>
    </source>
</evidence>
<dbReference type="Pfam" id="PF01127">
    <property type="entry name" value="Sdh_cyt"/>
    <property type="match status" value="1"/>
</dbReference>
<name>A0A3B0YKW0_9ZZZZ</name>
<dbReference type="GO" id="GO:0006099">
    <property type="term" value="P:tricarboxylic acid cycle"/>
    <property type="evidence" value="ECO:0007669"/>
    <property type="project" value="InterPro"/>
</dbReference>
<dbReference type="InterPro" id="IPR034804">
    <property type="entry name" value="SQR/QFR_C/D"/>
</dbReference>
<evidence type="ECO:0000256" key="7">
    <source>
        <dbReference type="ARBA" id="ARBA00023136"/>
    </source>
</evidence>
<dbReference type="GO" id="GO:0046872">
    <property type="term" value="F:metal ion binding"/>
    <property type="evidence" value="ECO:0007669"/>
    <property type="project" value="UniProtKB-KW"/>
</dbReference>
<dbReference type="InterPro" id="IPR014314">
    <property type="entry name" value="Succ_DH_cytb556"/>
</dbReference>
<dbReference type="GO" id="GO:0009055">
    <property type="term" value="F:electron transfer activity"/>
    <property type="evidence" value="ECO:0007669"/>
    <property type="project" value="InterPro"/>
</dbReference>
<dbReference type="PIRSF" id="PIRSF000178">
    <property type="entry name" value="SDH_cyt_b560"/>
    <property type="match status" value="1"/>
</dbReference>